<sequence>MVMNCIDAGSENCPCYLALTGDCLTCSRLQGKDYCDCSWRGVCIYNEFKQLNGKINNPRKDFEVPIVERRTYMDDLVVFVLNVGKGFAIKASRPGSYLFMKTKDALNFYEVPISVMKADVEKGYLHLGVKIISAKTKALLQEEDSFVIRGPYRNGLQGIQTILGKRVPGHSVLVLAKGIGIAPAILACQYLCHRRIVDMVIDTEKISKELISDYLDENTFECYEGAAMSSGIIKYLPFSEEEGKKEIEALMKEKGYHSVIILTSDYYIETLGKLAKEILPHADLAMSNNFRICCGEGLCGSCSLETVTGDTIKMCKCQLTGEELLEKRASW</sequence>
<protein>
    <submittedName>
        <fullName evidence="1">Uncharacterized protein</fullName>
    </submittedName>
</protein>
<dbReference type="InterPro" id="IPR006058">
    <property type="entry name" value="2Fe2S_fd_BS"/>
</dbReference>
<dbReference type="AlphaFoldDB" id="A0A8J8B3C2"/>
<dbReference type="PROSITE" id="PS00197">
    <property type="entry name" value="2FE2S_FER_1"/>
    <property type="match status" value="1"/>
</dbReference>
<evidence type="ECO:0000313" key="2">
    <source>
        <dbReference type="Proteomes" id="UP000675664"/>
    </source>
</evidence>
<reference evidence="1" key="2">
    <citation type="submission" date="2021-04" db="EMBL/GenBank/DDBJ databases">
        <authorList>
            <person name="Liu J."/>
        </authorList>
    </citation>
    <scope>NUCLEOTIDE SEQUENCE</scope>
    <source>
        <strain evidence="1">BAD-6</strain>
    </source>
</reference>
<name>A0A8J8B3C2_9FIRM</name>
<dbReference type="EMBL" id="JAGSND010000022">
    <property type="protein sequence ID" value="MBR0600204.1"/>
    <property type="molecule type" value="Genomic_DNA"/>
</dbReference>
<dbReference type="GO" id="GO:0051537">
    <property type="term" value="F:2 iron, 2 sulfur cluster binding"/>
    <property type="evidence" value="ECO:0007669"/>
    <property type="project" value="InterPro"/>
</dbReference>
<proteinExistence type="predicted"/>
<comment type="caution">
    <text evidence="1">The sequence shown here is derived from an EMBL/GenBank/DDBJ whole genome shotgun (WGS) entry which is preliminary data.</text>
</comment>
<dbReference type="PANTHER" id="PTHR43513:SF3">
    <property type="entry name" value="DIHYDROOROTATE DEHYDROGENASE B (NAD(+)), ELECTRON TRANSFER SUBUNIT-RELATED"/>
    <property type="match status" value="1"/>
</dbReference>
<dbReference type="InterPro" id="IPR050353">
    <property type="entry name" value="PyrK_electron_transfer"/>
</dbReference>
<reference evidence="1" key="1">
    <citation type="submission" date="2021-04" db="EMBL/GenBank/DDBJ databases">
        <title>Sinoanaerobacter chloroacetimidivorans sp. nov., an obligate anaerobic bacterium isolated from anaerobic sludge.</title>
        <authorList>
            <person name="Bao Y."/>
        </authorList>
    </citation>
    <scope>NUCLEOTIDE SEQUENCE</scope>
    <source>
        <strain evidence="1">BAD-6</strain>
    </source>
</reference>
<dbReference type="SUPFAM" id="SSF63380">
    <property type="entry name" value="Riboflavin synthase domain-like"/>
    <property type="match status" value="1"/>
</dbReference>
<dbReference type="InterPro" id="IPR017938">
    <property type="entry name" value="Riboflavin_synthase-like_b-brl"/>
</dbReference>
<evidence type="ECO:0000313" key="1">
    <source>
        <dbReference type="EMBL" id="MBR0600204.1"/>
    </source>
</evidence>
<organism evidence="1 2">
    <name type="scientific">Sinanaerobacter chloroacetimidivorans</name>
    <dbReference type="NCBI Taxonomy" id="2818044"/>
    <lineage>
        <taxon>Bacteria</taxon>
        <taxon>Bacillati</taxon>
        <taxon>Bacillota</taxon>
        <taxon>Clostridia</taxon>
        <taxon>Peptostreptococcales</taxon>
        <taxon>Anaerovoracaceae</taxon>
        <taxon>Sinanaerobacter</taxon>
    </lineage>
</organism>
<dbReference type="PANTHER" id="PTHR43513">
    <property type="entry name" value="DIHYDROOROTATE DEHYDROGENASE B (NAD(+)), ELECTRON TRANSFER SUBUNIT"/>
    <property type="match status" value="1"/>
</dbReference>
<dbReference type="RefSeq" id="WP_227020318.1">
    <property type="nucleotide sequence ID" value="NZ_JAGSND010000022.1"/>
</dbReference>
<keyword evidence="2" id="KW-1185">Reference proteome</keyword>
<accession>A0A8J8B3C2</accession>
<dbReference type="Proteomes" id="UP000675664">
    <property type="component" value="Unassembled WGS sequence"/>
</dbReference>
<gene>
    <name evidence="1" type="ORF">KCX82_20165</name>
</gene>